<dbReference type="Proteomes" id="UP000011713">
    <property type="component" value="Unassembled WGS sequence"/>
</dbReference>
<evidence type="ECO:0000313" key="3">
    <source>
        <dbReference type="Proteomes" id="UP000011713"/>
    </source>
</evidence>
<evidence type="ECO:0000313" key="2">
    <source>
        <dbReference type="EnsemblProtists" id="HpaP803715"/>
    </source>
</evidence>
<protein>
    <submittedName>
        <fullName evidence="2">Uncharacterized protein</fullName>
    </submittedName>
</protein>
<proteinExistence type="predicted"/>
<reference evidence="2" key="2">
    <citation type="submission" date="2015-06" db="UniProtKB">
        <authorList>
            <consortium name="EnsemblProtists"/>
        </authorList>
    </citation>
    <scope>IDENTIFICATION</scope>
    <source>
        <strain evidence="2">Emoy2</strain>
    </source>
</reference>
<reference evidence="3" key="1">
    <citation type="journal article" date="2010" name="Science">
        <title>Signatures of adaptation to obligate biotrophy in the Hyaloperonospora arabidopsidis genome.</title>
        <authorList>
            <person name="Baxter L."/>
            <person name="Tripathy S."/>
            <person name="Ishaque N."/>
            <person name="Boot N."/>
            <person name="Cabral A."/>
            <person name="Kemen E."/>
            <person name="Thines M."/>
            <person name="Ah-Fong A."/>
            <person name="Anderson R."/>
            <person name="Badejoko W."/>
            <person name="Bittner-Eddy P."/>
            <person name="Boore J.L."/>
            <person name="Chibucos M.C."/>
            <person name="Coates M."/>
            <person name="Dehal P."/>
            <person name="Delehaunty K."/>
            <person name="Dong S."/>
            <person name="Downton P."/>
            <person name="Dumas B."/>
            <person name="Fabro G."/>
            <person name="Fronick C."/>
            <person name="Fuerstenberg S.I."/>
            <person name="Fulton L."/>
            <person name="Gaulin E."/>
            <person name="Govers F."/>
            <person name="Hughes L."/>
            <person name="Humphray S."/>
            <person name="Jiang R.H."/>
            <person name="Judelson H."/>
            <person name="Kamoun S."/>
            <person name="Kyung K."/>
            <person name="Meijer H."/>
            <person name="Minx P."/>
            <person name="Morris P."/>
            <person name="Nelson J."/>
            <person name="Phuntumart V."/>
            <person name="Qutob D."/>
            <person name="Rehmany A."/>
            <person name="Rougon-Cardoso A."/>
            <person name="Ryden P."/>
            <person name="Torto-Alalibo T."/>
            <person name="Studholme D."/>
            <person name="Wang Y."/>
            <person name="Win J."/>
            <person name="Wood J."/>
            <person name="Clifton S.W."/>
            <person name="Rogers J."/>
            <person name="Van den Ackerveken G."/>
            <person name="Jones J.D."/>
            <person name="McDowell J.M."/>
            <person name="Beynon J."/>
            <person name="Tyler B.M."/>
        </authorList>
    </citation>
    <scope>NUCLEOTIDE SEQUENCE [LARGE SCALE GENOMIC DNA]</scope>
    <source>
        <strain evidence="3">Emoy2</strain>
    </source>
</reference>
<dbReference type="HOGENOM" id="CLU_2643274_0_0_1"/>
<organism evidence="2 3">
    <name type="scientific">Hyaloperonospora arabidopsidis (strain Emoy2)</name>
    <name type="common">Downy mildew agent</name>
    <name type="synonym">Peronospora arabidopsidis</name>
    <dbReference type="NCBI Taxonomy" id="559515"/>
    <lineage>
        <taxon>Eukaryota</taxon>
        <taxon>Sar</taxon>
        <taxon>Stramenopiles</taxon>
        <taxon>Oomycota</taxon>
        <taxon>Peronosporomycetes</taxon>
        <taxon>Peronosporales</taxon>
        <taxon>Peronosporaceae</taxon>
        <taxon>Hyaloperonospora</taxon>
    </lineage>
</organism>
<evidence type="ECO:0000256" key="1">
    <source>
        <dbReference type="SAM" id="MobiDB-lite"/>
    </source>
</evidence>
<keyword evidence="3" id="KW-1185">Reference proteome</keyword>
<dbReference type="EMBL" id="JH598105">
    <property type="status" value="NOT_ANNOTATED_CDS"/>
    <property type="molecule type" value="Genomic_DNA"/>
</dbReference>
<name>M4BBQ2_HYAAE</name>
<dbReference type="AlphaFoldDB" id="M4BBQ2"/>
<feature type="region of interest" description="Disordered" evidence="1">
    <location>
        <begin position="1"/>
        <end position="23"/>
    </location>
</feature>
<dbReference type="EnsemblProtists" id="HpaT803715">
    <property type="protein sequence ID" value="HpaP803715"/>
    <property type="gene ID" value="HpaG803715"/>
</dbReference>
<sequence>MLLQTRQTTRVVTSGNDPRSTSDSREELLLLIGLYVTGRRSNTKDNQCGASITDSSAGDASICLCERAEEGKQLETV</sequence>
<accession>M4BBQ2</accession>
<dbReference type="InParanoid" id="M4BBQ2"/>
<feature type="compositionally biased region" description="Polar residues" evidence="1">
    <location>
        <begin position="1"/>
        <end position="19"/>
    </location>
</feature>
<dbReference type="VEuPathDB" id="FungiDB:HpaG803715"/>